<dbReference type="GO" id="GO:0035556">
    <property type="term" value="P:intracellular signal transduction"/>
    <property type="evidence" value="ECO:0007669"/>
    <property type="project" value="InterPro"/>
</dbReference>
<evidence type="ECO:0000313" key="4">
    <source>
        <dbReference type="EMBL" id="TCU90419.1"/>
    </source>
</evidence>
<dbReference type="InterPro" id="IPR029787">
    <property type="entry name" value="Nucleotide_cyclase"/>
</dbReference>
<dbReference type="PANTHER" id="PTHR43081">
    <property type="entry name" value="ADENYLATE CYCLASE, TERMINAL-DIFFERENTIATION SPECIFIC-RELATED"/>
    <property type="match status" value="1"/>
</dbReference>
<dbReference type="SMART" id="SM00044">
    <property type="entry name" value="CYCc"/>
    <property type="match status" value="1"/>
</dbReference>
<dbReference type="Proteomes" id="UP000295794">
    <property type="component" value="Unassembled WGS sequence"/>
</dbReference>
<gene>
    <name evidence="3" type="primary">cyaA_1</name>
    <name evidence="4" type="ORF">EV682_101452</name>
    <name evidence="3" type="ORF">NCTC11159_00470</name>
</gene>
<keyword evidence="3" id="KW-0456">Lyase</keyword>
<dbReference type="SMART" id="SM01080">
    <property type="entry name" value="CHASE2"/>
    <property type="match status" value="1"/>
</dbReference>
<protein>
    <submittedName>
        <fullName evidence="3 4">Adenylate cyclase</fullName>
        <ecNumber evidence="3">4.6.1.1</ecNumber>
    </submittedName>
</protein>
<proteinExistence type="predicted"/>
<dbReference type="OrthoDB" id="9802500at2"/>
<dbReference type="Gene3D" id="3.30.70.1230">
    <property type="entry name" value="Nucleotide cyclase"/>
    <property type="match status" value="1"/>
</dbReference>
<dbReference type="PANTHER" id="PTHR43081:SF1">
    <property type="entry name" value="ADENYLATE CYCLASE, TERMINAL-DIFFERENTIATION SPECIFIC"/>
    <property type="match status" value="1"/>
</dbReference>
<dbReference type="EC" id="4.6.1.1" evidence="3"/>
<dbReference type="EMBL" id="UGHR01000001">
    <property type="protein sequence ID" value="STQ89446.1"/>
    <property type="molecule type" value="Genomic_DNA"/>
</dbReference>
<dbReference type="EMBL" id="SMBT01000001">
    <property type="protein sequence ID" value="TCU90419.1"/>
    <property type="molecule type" value="Genomic_DNA"/>
</dbReference>
<dbReference type="AlphaFoldDB" id="A0A377Q2F7"/>
<feature type="transmembrane region" description="Helical" evidence="1">
    <location>
        <begin position="357"/>
        <end position="381"/>
    </location>
</feature>
<reference evidence="3 5" key="1">
    <citation type="submission" date="2018-06" db="EMBL/GenBank/DDBJ databases">
        <authorList>
            <consortium name="Pathogen Informatics"/>
            <person name="Doyle S."/>
        </authorList>
    </citation>
    <scope>NUCLEOTIDE SEQUENCE [LARGE SCALE GENOMIC DNA]</scope>
    <source>
        <strain evidence="3 5">NCTC11159</strain>
    </source>
</reference>
<dbReference type="Pfam" id="PF00211">
    <property type="entry name" value="Guanylate_cyc"/>
    <property type="match status" value="1"/>
</dbReference>
<dbReference type="RefSeq" id="WP_115225894.1">
    <property type="nucleotide sequence ID" value="NZ_CAWOLO010000001.1"/>
</dbReference>
<dbReference type="InterPro" id="IPR050697">
    <property type="entry name" value="Adenylyl/Guanylyl_Cyclase_3/4"/>
</dbReference>
<feature type="transmembrane region" description="Helical" evidence="1">
    <location>
        <begin position="331"/>
        <end position="351"/>
    </location>
</feature>
<organism evidence="3 5">
    <name type="scientific">Iodobacter fluviatilis</name>
    <dbReference type="NCBI Taxonomy" id="537"/>
    <lineage>
        <taxon>Bacteria</taxon>
        <taxon>Pseudomonadati</taxon>
        <taxon>Pseudomonadota</taxon>
        <taxon>Betaproteobacteria</taxon>
        <taxon>Neisseriales</taxon>
        <taxon>Chitinibacteraceae</taxon>
        <taxon>Iodobacter</taxon>
    </lineage>
</organism>
<evidence type="ECO:0000313" key="5">
    <source>
        <dbReference type="Proteomes" id="UP000255108"/>
    </source>
</evidence>
<name>A0A377Q2F7_9NEIS</name>
<sequence>MLQRFSYLTIFILLSSLLLSDYGWLNFSAVIDDRSGDWLLEKNASRRAASADIVIIDIDQKSLESMNEVAGSWPWPRAIHAELLSAIAAQQPKAIVFDVLFNEPDTFRADSDQLFRDTVLQLHNIYLPSTLLVDGIGTRLADLPAVYGLQKTQDAKPDARAPLLLPLVLPPETWRGGLINFKKDADGIGRHYWIYTETQGWRLPSLPARIAADFNWPMPQGSDIRINWSKAHQHISYSDLYFDFNREKPQRPANELSGKIVIIGTAAPGLQDLRPTPLSANYPGVEILATSIDNLLHGDWLKTPARVYFAPLGLLLMLLLFLSFQRKVNTLYSGGALLLATFLGLGIFWLGLGHKQYWPIAAAIAWAWVYYWLAALFAYLAEKAQREQAIHLFGRFLDQRVVRQLVAQGDIHSSQQAESRELTILFSDIRGFTTLSETRTPEYIVGLLNRYFSQQVEIIFRHGGTLDKFIGDAIMAFWGAPMNDNEHARHAVAAAIEMSAALVKFKTELTDLGADFDIGIGLHTGPAVVGFIGSDARLDYTIIGDSVNLASRIEGLTKGISRVLISDATRLACNEHFQFVPHGSFHVKGREQEVELFEPRLNSDEVRKTS</sequence>
<dbReference type="CDD" id="cd07302">
    <property type="entry name" value="CHD"/>
    <property type="match status" value="1"/>
</dbReference>
<dbReference type="InterPro" id="IPR007890">
    <property type="entry name" value="CHASE2"/>
</dbReference>
<dbReference type="Proteomes" id="UP000255108">
    <property type="component" value="Unassembled WGS sequence"/>
</dbReference>
<feature type="transmembrane region" description="Helical" evidence="1">
    <location>
        <begin position="307"/>
        <end position="324"/>
    </location>
</feature>
<evidence type="ECO:0000256" key="1">
    <source>
        <dbReference type="SAM" id="Phobius"/>
    </source>
</evidence>
<reference evidence="4 6" key="2">
    <citation type="submission" date="2019-03" db="EMBL/GenBank/DDBJ databases">
        <title>Genomic Encyclopedia of Type Strains, Phase IV (KMG-IV): sequencing the most valuable type-strain genomes for metagenomic binning, comparative biology and taxonomic classification.</title>
        <authorList>
            <person name="Goeker M."/>
        </authorList>
    </citation>
    <scope>NUCLEOTIDE SEQUENCE [LARGE SCALE GENOMIC DNA]</scope>
    <source>
        <strain evidence="4 6">DSM 3764</strain>
    </source>
</reference>
<dbReference type="PROSITE" id="PS50125">
    <property type="entry name" value="GUANYLATE_CYCLASE_2"/>
    <property type="match status" value="1"/>
</dbReference>
<feature type="domain" description="Guanylate cyclase" evidence="2">
    <location>
        <begin position="423"/>
        <end position="554"/>
    </location>
</feature>
<evidence type="ECO:0000259" key="2">
    <source>
        <dbReference type="PROSITE" id="PS50125"/>
    </source>
</evidence>
<dbReference type="Pfam" id="PF05226">
    <property type="entry name" value="CHASE2"/>
    <property type="match status" value="1"/>
</dbReference>
<dbReference type="SUPFAM" id="SSF55073">
    <property type="entry name" value="Nucleotide cyclase"/>
    <property type="match status" value="1"/>
</dbReference>
<dbReference type="InterPro" id="IPR001054">
    <property type="entry name" value="A/G_cyclase"/>
</dbReference>
<keyword evidence="1" id="KW-1133">Transmembrane helix</keyword>
<dbReference type="GO" id="GO:0006171">
    <property type="term" value="P:cAMP biosynthetic process"/>
    <property type="evidence" value="ECO:0007669"/>
    <property type="project" value="TreeGrafter"/>
</dbReference>
<evidence type="ECO:0000313" key="6">
    <source>
        <dbReference type="Proteomes" id="UP000295794"/>
    </source>
</evidence>
<keyword evidence="1" id="KW-0812">Transmembrane</keyword>
<accession>A0A377Q2F7</accession>
<keyword evidence="1" id="KW-0472">Membrane</keyword>
<dbReference type="GO" id="GO:0004016">
    <property type="term" value="F:adenylate cyclase activity"/>
    <property type="evidence" value="ECO:0007669"/>
    <property type="project" value="UniProtKB-EC"/>
</dbReference>
<evidence type="ECO:0000313" key="3">
    <source>
        <dbReference type="EMBL" id="STQ89446.1"/>
    </source>
</evidence>
<keyword evidence="6" id="KW-1185">Reference proteome</keyword>